<name>A0ACB0YX89_MELEN</name>
<keyword evidence="2" id="KW-1185">Reference proteome</keyword>
<sequence>MNGISSGATDVRSKSVEMLLNALRSGEIPDGTLDPEDLARRIEKRLFDFHNGTGDKYKSALRSRVFNLRDKKNQALRENVLTGAVGAEKFATMTTEEMASEEMKKTREMFTKEGILEHQMSIQEGTPTDMFRCGKCGQNNCTYSQMQTRSADEPMTTFVFCRSCGNRWKFC</sequence>
<evidence type="ECO:0000313" key="1">
    <source>
        <dbReference type="EMBL" id="CAK5066649.1"/>
    </source>
</evidence>
<evidence type="ECO:0000313" key="2">
    <source>
        <dbReference type="Proteomes" id="UP001497535"/>
    </source>
</evidence>
<gene>
    <name evidence="1" type="ORF">MENTE1834_LOCUS17624</name>
</gene>
<dbReference type="EMBL" id="CAVMJV010000020">
    <property type="protein sequence ID" value="CAK5066649.1"/>
    <property type="molecule type" value="Genomic_DNA"/>
</dbReference>
<reference evidence="1" key="1">
    <citation type="submission" date="2023-11" db="EMBL/GenBank/DDBJ databases">
        <authorList>
            <person name="Poullet M."/>
        </authorList>
    </citation>
    <scope>NUCLEOTIDE SEQUENCE</scope>
    <source>
        <strain evidence="1">E1834</strain>
    </source>
</reference>
<proteinExistence type="predicted"/>
<protein>
    <submittedName>
        <fullName evidence="1">Uncharacterized protein</fullName>
    </submittedName>
</protein>
<accession>A0ACB0YX89</accession>
<organism evidence="1 2">
    <name type="scientific">Meloidogyne enterolobii</name>
    <name type="common">Root-knot nematode worm</name>
    <name type="synonym">Meloidogyne mayaguensis</name>
    <dbReference type="NCBI Taxonomy" id="390850"/>
    <lineage>
        <taxon>Eukaryota</taxon>
        <taxon>Metazoa</taxon>
        <taxon>Ecdysozoa</taxon>
        <taxon>Nematoda</taxon>
        <taxon>Chromadorea</taxon>
        <taxon>Rhabditida</taxon>
        <taxon>Tylenchina</taxon>
        <taxon>Tylenchomorpha</taxon>
        <taxon>Tylenchoidea</taxon>
        <taxon>Meloidogynidae</taxon>
        <taxon>Meloidogyninae</taxon>
        <taxon>Meloidogyne</taxon>
    </lineage>
</organism>
<dbReference type="Proteomes" id="UP001497535">
    <property type="component" value="Unassembled WGS sequence"/>
</dbReference>
<comment type="caution">
    <text evidence="1">The sequence shown here is derived from an EMBL/GenBank/DDBJ whole genome shotgun (WGS) entry which is preliminary data.</text>
</comment>